<organism evidence="1 2">
    <name type="scientific">Halopelagius fulvigenes</name>
    <dbReference type="NCBI Taxonomy" id="1198324"/>
    <lineage>
        <taxon>Archaea</taxon>
        <taxon>Methanobacteriati</taxon>
        <taxon>Methanobacteriota</taxon>
        <taxon>Stenosarchaea group</taxon>
        <taxon>Halobacteria</taxon>
        <taxon>Halobacteriales</taxon>
        <taxon>Haloferacaceae</taxon>
    </lineage>
</organism>
<evidence type="ECO:0000313" key="1">
    <source>
        <dbReference type="EMBL" id="MFC6825374.1"/>
    </source>
</evidence>
<accession>A0ABD5TYS6</accession>
<reference evidence="1 2" key="1">
    <citation type="journal article" date="2019" name="Int. J. Syst. Evol. Microbiol.">
        <title>The Global Catalogue of Microorganisms (GCM) 10K type strain sequencing project: providing services to taxonomists for standard genome sequencing and annotation.</title>
        <authorList>
            <consortium name="The Broad Institute Genomics Platform"/>
            <consortium name="The Broad Institute Genome Sequencing Center for Infectious Disease"/>
            <person name="Wu L."/>
            <person name="Ma J."/>
        </authorList>
    </citation>
    <scope>NUCLEOTIDE SEQUENCE [LARGE SCALE GENOMIC DNA]</scope>
    <source>
        <strain evidence="1 2">YIM 94188</strain>
    </source>
</reference>
<gene>
    <name evidence="1" type="ORF">ACFQEV_10315</name>
</gene>
<proteinExistence type="predicted"/>
<keyword evidence="2" id="KW-1185">Reference proteome</keyword>
<protein>
    <recommendedName>
        <fullName evidence="3">Small CPxCG-related zinc finger protein</fullName>
    </recommendedName>
</protein>
<comment type="caution">
    <text evidence="1">The sequence shown here is derived from an EMBL/GenBank/DDBJ whole genome shotgun (WGS) entry which is preliminary data.</text>
</comment>
<evidence type="ECO:0000313" key="2">
    <source>
        <dbReference type="Proteomes" id="UP001596408"/>
    </source>
</evidence>
<name>A0ABD5TYS6_9EURY</name>
<dbReference type="RefSeq" id="WP_379695542.1">
    <property type="nucleotide sequence ID" value="NZ_JBHSXH010000015.1"/>
</dbReference>
<dbReference type="AlphaFoldDB" id="A0ABD5TYS6"/>
<dbReference type="EMBL" id="JBHSXH010000015">
    <property type="protein sequence ID" value="MFC6825374.1"/>
    <property type="molecule type" value="Genomic_DNA"/>
</dbReference>
<sequence length="95" mass="10554">MSQTRRPPHGRIDSSWTVRQVVPRSSWRVGTETCSACGGTVNLDGDHYQVELGRDRRPEAGSKLTYERQLLSFCDESCATSWLDGTAAEHPSADE</sequence>
<dbReference type="Proteomes" id="UP001596408">
    <property type="component" value="Unassembled WGS sequence"/>
</dbReference>
<evidence type="ECO:0008006" key="3">
    <source>
        <dbReference type="Google" id="ProtNLM"/>
    </source>
</evidence>